<dbReference type="PROSITE" id="PS51257">
    <property type="entry name" value="PROKAR_LIPOPROTEIN"/>
    <property type="match status" value="1"/>
</dbReference>
<gene>
    <name evidence="2" type="ORF">GCM10009129_05610</name>
</gene>
<proteinExistence type="predicted"/>
<dbReference type="RefSeq" id="WP_201503933.1">
    <property type="nucleotide sequence ID" value="NZ_BAAAFR010000001.1"/>
</dbReference>
<dbReference type="Proteomes" id="UP001501787">
    <property type="component" value="Unassembled WGS sequence"/>
</dbReference>
<feature type="chain" id="PRO_5047519040" description="Lipoprotein" evidence="1">
    <location>
        <begin position="19"/>
        <end position="131"/>
    </location>
</feature>
<protein>
    <recommendedName>
        <fullName evidence="4">Lipoprotein</fullName>
    </recommendedName>
</protein>
<evidence type="ECO:0000256" key="1">
    <source>
        <dbReference type="SAM" id="SignalP"/>
    </source>
</evidence>
<evidence type="ECO:0008006" key="4">
    <source>
        <dbReference type="Google" id="ProtNLM"/>
    </source>
</evidence>
<keyword evidence="1" id="KW-0732">Signal</keyword>
<name>A0ABP3F911_9GAMM</name>
<accession>A0ABP3F911</accession>
<feature type="signal peptide" evidence="1">
    <location>
        <begin position="1"/>
        <end position="18"/>
    </location>
</feature>
<dbReference type="EMBL" id="BAAAFR010000001">
    <property type="protein sequence ID" value="GAA0311157.1"/>
    <property type="molecule type" value="Genomic_DNA"/>
</dbReference>
<sequence length="131" mass="14051">MRKHLLYPLTLLSALAIAGCAAPNGTTPTGNTTPTGTAADIGMTIFKTAVDNQCRATLQNQQLWQIASVGMTPQQEEVLQSRICGCVSEQAPKQVTLVDMANAAIDPQYRNQLVTKVVANTIQTCYSSLVR</sequence>
<keyword evidence="3" id="KW-1185">Reference proteome</keyword>
<comment type="caution">
    <text evidence="2">The sequence shown here is derived from an EMBL/GenBank/DDBJ whole genome shotgun (WGS) entry which is preliminary data.</text>
</comment>
<organism evidence="2 3">
    <name type="scientific">Psychrobacter aestuarii</name>
    <dbReference type="NCBI Taxonomy" id="556327"/>
    <lineage>
        <taxon>Bacteria</taxon>
        <taxon>Pseudomonadati</taxon>
        <taxon>Pseudomonadota</taxon>
        <taxon>Gammaproteobacteria</taxon>
        <taxon>Moraxellales</taxon>
        <taxon>Moraxellaceae</taxon>
        <taxon>Psychrobacter</taxon>
    </lineage>
</organism>
<evidence type="ECO:0000313" key="2">
    <source>
        <dbReference type="EMBL" id="GAA0311157.1"/>
    </source>
</evidence>
<reference evidence="3" key="1">
    <citation type="journal article" date="2019" name="Int. J. Syst. Evol. Microbiol.">
        <title>The Global Catalogue of Microorganisms (GCM) 10K type strain sequencing project: providing services to taxonomists for standard genome sequencing and annotation.</title>
        <authorList>
            <consortium name="The Broad Institute Genomics Platform"/>
            <consortium name="The Broad Institute Genome Sequencing Center for Infectious Disease"/>
            <person name="Wu L."/>
            <person name="Ma J."/>
        </authorList>
    </citation>
    <scope>NUCLEOTIDE SEQUENCE [LARGE SCALE GENOMIC DNA]</scope>
    <source>
        <strain evidence="3">JCM 16343</strain>
    </source>
</reference>
<evidence type="ECO:0000313" key="3">
    <source>
        <dbReference type="Proteomes" id="UP001501787"/>
    </source>
</evidence>